<dbReference type="Proteomes" id="UP000474957">
    <property type="component" value="Unassembled WGS sequence"/>
</dbReference>
<dbReference type="InterPro" id="IPR003680">
    <property type="entry name" value="Flavodoxin_fold"/>
</dbReference>
<proteinExistence type="inferred from homology"/>
<accession>A0A6L5YWN0</accession>
<dbReference type="InterPro" id="IPR029039">
    <property type="entry name" value="Flavoprotein-like_sf"/>
</dbReference>
<reference evidence="8 9" key="1">
    <citation type="submission" date="2019-10" db="EMBL/GenBank/DDBJ databases">
        <title>Cognatihalovulum marinum gen. nov. sp. nov., a new member of the family Rhodobacteraceae isolated from deep seawater of the Northwest Indian Ocean.</title>
        <authorList>
            <person name="Ruan C."/>
            <person name="Wang J."/>
            <person name="Zheng X."/>
            <person name="Song L."/>
            <person name="Zhu Y."/>
            <person name="Huang Y."/>
            <person name="Lu Z."/>
            <person name="Du W."/>
            <person name="Huang L."/>
            <person name="Dai X."/>
        </authorList>
    </citation>
    <scope>NUCLEOTIDE SEQUENCE [LARGE SCALE GENOMIC DNA]</scope>
    <source>
        <strain evidence="8 9">2CG4</strain>
    </source>
</reference>
<keyword evidence="2 6" id="KW-0288">FMN</keyword>
<dbReference type="InterPro" id="IPR023048">
    <property type="entry name" value="NADH:quinone_OxRdtase_FMN_depd"/>
</dbReference>
<evidence type="ECO:0000256" key="6">
    <source>
        <dbReference type="HAMAP-Rule" id="MF_01216"/>
    </source>
</evidence>
<evidence type="ECO:0000313" key="9">
    <source>
        <dbReference type="Proteomes" id="UP000474957"/>
    </source>
</evidence>
<evidence type="ECO:0000313" key="8">
    <source>
        <dbReference type="EMBL" id="MSU88265.1"/>
    </source>
</evidence>
<evidence type="ECO:0000256" key="3">
    <source>
        <dbReference type="ARBA" id="ARBA00023002"/>
    </source>
</evidence>
<protein>
    <recommendedName>
        <fullName evidence="6">FMN dependent NADH:quinone oxidoreductase</fullName>
        <ecNumber evidence="6">1.6.5.-</ecNumber>
    </recommendedName>
    <alternativeName>
        <fullName evidence="6">Azo-dye reductase</fullName>
    </alternativeName>
    <alternativeName>
        <fullName evidence="6">FMN-dependent NADH-azo compound oxidoreductase</fullName>
    </alternativeName>
    <alternativeName>
        <fullName evidence="6">FMN-dependent NADH-azoreductase</fullName>
        <ecNumber evidence="6">1.7.1.17</ecNumber>
    </alternativeName>
</protein>
<comment type="caution">
    <text evidence="8">The sequence shown here is derived from an EMBL/GenBank/DDBJ whole genome shotgun (WGS) entry which is preliminary data.</text>
</comment>
<gene>
    <name evidence="6" type="primary">azoR</name>
    <name evidence="8" type="ORF">GE300_01375</name>
</gene>
<comment type="catalytic activity">
    <reaction evidence="6">
        <text>2 a quinone + NADH + H(+) = 2 a 1,4-benzosemiquinone + NAD(+)</text>
        <dbReference type="Rhea" id="RHEA:65952"/>
        <dbReference type="ChEBI" id="CHEBI:15378"/>
        <dbReference type="ChEBI" id="CHEBI:57540"/>
        <dbReference type="ChEBI" id="CHEBI:57945"/>
        <dbReference type="ChEBI" id="CHEBI:132124"/>
        <dbReference type="ChEBI" id="CHEBI:134225"/>
    </reaction>
</comment>
<evidence type="ECO:0000259" key="7">
    <source>
        <dbReference type="Pfam" id="PF02525"/>
    </source>
</evidence>
<dbReference type="GO" id="GO:0009055">
    <property type="term" value="F:electron transfer activity"/>
    <property type="evidence" value="ECO:0007669"/>
    <property type="project" value="UniProtKB-UniRule"/>
</dbReference>
<feature type="binding site" evidence="6">
    <location>
        <position position="10"/>
    </location>
    <ligand>
        <name>FMN</name>
        <dbReference type="ChEBI" id="CHEBI:58210"/>
    </ligand>
</feature>
<feature type="domain" description="Flavodoxin-like fold" evidence="7">
    <location>
        <begin position="2"/>
        <end position="182"/>
    </location>
</feature>
<dbReference type="GO" id="GO:0010181">
    <property type="term" value="F:FMN binding"/>
    <property type="evidence" value="ECO:0007669"/>
    <property type="project" value="UniProtKB-UniRule"/>
</dbReference>
<evidence type="ECO:0000256" key="1">
    <source>
        <dbReference type="ARBA" id="ARBA00022630"/>
    </source>
</evidence>
<evidence type="ECO:0000256" key="5">
    <source>
        <dbReference type="ARBA" id="ARBA00048542"/>
    </source>
</evidence>
<dbReference type="AlphaFoldDB" id="A0A6L5YWN0"/>
<comment type="subunit">
    <text evidence="6">Homodimer.</text>
</comment>
<sequence>MSKTLLIQSSARHDASVTRQLAEKLAEGLGDPVTVRDVSVGLPFVTEDWISARDAGTGGAVMQVSNELIDELRAHDAIVIAVPVYNFAIPATLKAWIDQVARAGETFRYTADGPEGLLTGKRAYLVVASGGMPVGSAWDHATPYLRHVLGFIGITDVEIVAADALGNDADKTLEAANAHIDALTRAEAA</sequence>
<dbReference type="Gene3D" id="3.40.50.360">
    <property type="match status" value="1"/>
</dbReference>
<comment type="catalytic activity">
    <reaction evidence="5">
        <text>N,N-dimethyl-1,4-phenylenediamine + anthranilate + 2 NAD(+) = 2-(4-dimethylaminophenyl)diazenylbenzoate + 2 NADH + 2 H(+)</text>
        <dbReference type="Rhea" id="RHEA:55872"/>
        <dbReference type="ChEBI" id="CHEBI:15378"/>
        <dbReference type="ChEBI" id="CHEBI:15783"/>
        <dbReference type="ChEBI" id="CHEBI:16567"/>
        <dbReference type="ChEBI" id="CHEBI:57540"/>
        <dbReference type="ChEBI" id="CHEBI:57945"/>
        <dbReference type="ChEBI" id="CHEBI:71579"/>
        <dbReference type="EC" id="1.7.1.17"/>
    </reaction>
    <physiologicalReaction direction="right-to-left" evidence="5">
        <dbReference type="Rhea" id="RHEA:55874"/>
    </physiologicalReaction>
</comment>
<evidence type="ECO:0000256" key="4">
    <source>
        <dbReference type="ARBA" id="ARBA00023027"/>
    </source>
</evidence>
<comment type="cofactor">
    <cofactor evidence="6">
        <name>FMN</name>
        <dbReference type="ChEBI" id="CHEBI:58210"/>
    </cofactor>
    <text evidence="6">Binds 1 FMN per subunit.</text>
</comment>
<evidence type="ECO:0000256" key="2">
    <source>
        <dbReference type="ARBA" id="ARBA00022643"/>
    </source>
</evidence>
<dbReference type="EMBL" id="WIND01000001">
    <property type="protein sequence ID" value="MSU88265.1"/>
    <property type="molecule type" value="Genomic_DNA"/>
</dbReference>
<dbReference type="InterPro" id="IPR050104">
    <property type="entry name" value="FMN-dep_NADH:Q_OxRdtase_AzoR1"/>
</dbReference>
<keyword evidence="9" id="KW-1185">Reference proteome</keyword>
<dbReference type="SUPFAM" id="SSF52218">
    <property type="entry name" value="Flavoproteins"/>
    <property type="match status" value="1"/>
</dbReference>
<comment type="similarity">
    <text evidence="6">Belongs to the azoreductase type 1 family.</text>
</comment>
<dbReference type="PANTHER" id="PTHR43741">
    <property type="entry name" value="FMN-DEPENDENT NADH-AZOREDUCTASE 1"/>
    <property type="match status" value="1"/>
</dbReference>
<name>A0A6L5YWN0_9RHOB</name>
<comment type="function">
    <text evidence="6">Quinone reductase that provides resistance to thiol-specific stress caused by electrophilic quinones.</text>
</comment>
<dbReference type="GO" id="GO:0016655">
    <property type="term" value="F:oxidoreductase activity, acting on NAD(P)H, quinone or similar compound as acceptor"/>
    <property type="evidence" value="ECO:0007669"/>
    <property type="project" value="InterPro"/>
</dbReference>
<keyword evidence="3 6" id="KW-0560">Oxidoreductase</keyword>
<comment type="caution">
    <text evidence="6">Lacks conserved residue(s) required for the propagation of feature annotation.</text>
</comment>
<comment type="function">
    <text evidence="6">Also exhibits azoreductase activity. Catalyzes the reductive cleavage of the azo bond in aromatic azo compounds to the corresponding amines.</text>
</comment>
<dbReference type="EC" id="1.7.1.17" evidence="6"/>
<organism evidence="8 9">
    <name type="scientific">Halovulum marinum</name>
    <dbReference type="NCBI Taxonomy" id="2662447"/>
    <lineage>
        <taxon>Bacteria</taxon>
        <taxon>Pseudomonadati</taxon>
        <taxon>Pseudomonadota</taxon>
        <taxon>Alphaproteobacteria</taxon>
        <taxon>Rhodobacterales</taxon>
        <taxon>Paracoccaceae</taxon>
        <taxon>Halovulum</taxon>
    </lineage>
</organism>
<dbReference type="HAMAP" id="MF_01216">
    <property type="entry name" value="Azoreductase_type1"/>
    <property type="match status" value="1"/>
</dbReference>
<dbReference type="GO" id="GO:0016652">
    <property type="term" value="F:oxidoreductase activity, acting on NAD(P)H as acceptor"/>
    <property type="evidence" value="ECO:0007669"/>
    <property type="project" value="UniProtKB-UniRule"/>
</dbReference>
<dbReference type="EC" id="1.6.5.-" evidence="6"/>
<dbReference type="PANTHER" id="PTHR43741:SF2">
    <property type="entry name" value="FMN-DEPENDENT NADH:QUINONE OXIDOREDUCTASE"/>
    <property type="match status" value="1"/>
</dbReference>
<keyword evidence="4 6" id="KW-0520">NAD</keyword>
<dbReference type="Pfam" id="PF02525">
    <property type="entry name" value="Flavodoxin_2"/>
    <property type="match status" value="1"/>
</dbReference>
<keyword evidence="1 6" id="KW-0285">Flavoprotein</keyword>
<dbReference type="RefSeq" id="WP_154444158.1">
    <property type="nucleotide sequence ID" value="NZ_WIND01000001.1"/>
</dbReference>